<dbReference type="InterPro" id="IPR027450">
    <property type="entry name" value="AlkB-like"/>
</dbReference>
<evidence type="ECO:0000256" key="4">
    <source>
        <dbReference type="ARBA" id="ARBA00023002"/>
    </source>
</evidence>
<evidence type="ECO:0000313" key="7">
    <source>
        <dbReference type="EMBL" id="QOW22187.1"/>
    </source>
</evidence>
<evidence type="ECO:0000256" key="2">
    <source>
        <dbReference type="ARBA" id="ARBA00022723"/>
    </source>
</evidence>
<dbReference type="PROSITE" id="PS51471">
    <property type="entry name" value="FE2OG_OXY"/>
    <property type="match status" value="1"/>
</dbReference>
<dbReference type="GO" id="GO:0035516">
    <property type="term" value="F:broad specificity oxidative DNA demethylase activity"/>
    <property type="evidence" value="ECO:0007669"/>
    <property type="project" value="UniProtKB-EC"/>
</dbReference>
<keyword evidence="8" id="KW-1185">Reference proteome</keyword>
<accession>A0A7S6ZUJ4</accession>
<feature type="domain" description="Fe2OG dioxygenase" evidence="6">
    <location>
        <begin position="115"/>
        <end position="215"/>
    </location>
</feature>
<keyword evidence="5" id="KW-0408">Iron</keyword>
<dbReference type="Proteomes" id="UP000593932">
    <property type="component" value="Chromosome"/>
</dbReference>
<protein>
    <submittedName>
        <fullName evidence="7">DNA oxidative demethylase AlkB</fullName>
        <ecNumber evidence="7">1.14.11.33</ecNumber>
    </submittedName>
</protein>
<dbReference type="EMBL" id="CP063657">
    <property type="protein sequence ID" value="QOW22187.1"/>
    <property type="molecule type" value="Genomic_DNA"/>
</dbReference>
<dbReference type="InterPro" id="IPR004574">
    <property type="entry name" value="Alkb"/>
</dbReference>
<dbReference type="InterPro" id="IPR037151">
    <property type="entry name" value="AlkB-like_sf"/>
</dbReference>
<dbReference type="SUPFAM" id="SSF51197">
    <property type="entry name" value="Clavaminate synthase-like"/>
    <property type="match status" value="1"/>
</dbReference>
<proteinExistence type="predicted"/>
<organism evidence="7 8">
    <name type="scientific">Novilysobacter avium</name>
    <dbReference type="NCBI Taxonomy" id="2781023"/>
    <lineage>
        <taxon>Bacteria</taxon>
        <taxon>Pseudomonadati</taxon>
        <taxon>Pseudomonadota</taxon>
        <taxon>Gammaproteobacteria</taxon>
        <taxon>Lysobacterales</taxon>
        <taxon>Lysobacteraceae</taxon>
        <taxon>Novilysobacter</taxon>
    </lineage>
</organism>
<evidence type="ECO:0000256" key="3">
    <source>
        <dbReference type="ARBA" id="ARBA00022964"/>
    </source>
</evidence>
<keyword evidence="4 7" id="KW-0560">Oxidoreductase</keyword>
<dbReference type="EC" id="1.14.11.33" evidence="7"/>
<dbReference type="Pfam" id="PF13532">
    <property type="entry name" value="2OG-FeII_Oxy_2"/>
    <property type="match status" value="1"/>
</dbReference>
<keyword evidence="3" id="KW-0223">Dioxygenase</keyword>
<comment type="cofactor">
    <cofactor evidence="1">
        <name>Fe(2+)</name>
        <dbReference type="ChEBI" id="CHEBI:29033"/>
    </cofactor>
</comment>
<dbReference type="InterPro" id="IPR005123">
    <property type="entry name" value="Oxoglu/Fe-dep_dioxygenase_dom"/>
</dbReference>
<evidence type="ECO:0000313" key="8">
    <source>
        <dbReference type="Proteomes" id="UP000593932"/>
    </source>
</evidence>
<name>A0A7S6ZUJ4_9GAMM</name>
<keyword evidence="2" id="KW-0479">Metal-binding</keyword>
<evidence type="ECO:0000256" key="5">
    <source>
        <dbReference type="ARBA" id="ARBA00023004"/>
    </source>
</evidence>
<gene>
    <name evidence="7" type="primary">alkB</name>
    <name evidence="7" type="ORF">INQ42_00720</name>
</gene>
<reference evidence="7 8" key="1">
    <citation type="submission" date="2020-10" db="EMBL/GenBank/DDBJ databases">
        <title>complete genome sequencing of Lysobacter sp. H23M41.</title>
        <authorList>
            <person name="Bae J.-W."/>
            <person name="Lee S.-Y."/>
        </authorList>
    </citation>
    <scope>NUCLEOTIDE SEQUENCE [LARGE SCALE GENOMIC DNA]</scope>
    <source>
        <strain evidence="7 8">H23M41</strain>
    </source>
</reference>
<dbReference type="RefSeq" id="WP_194034730.1">
    <property type="nucleotide sequence ID" value="NZ_CP063657.1"/>
</dbReference>
<dbReference type="Gene3D" id="2.60.120.590">
    <property type="entry name" value="Alpha-ketoglutarate-dependent dioxygenase AlkB-like"/>
    <property type="match status" value="1"/>
</dbReference>
<evidence type="ECO:0000259" key="6">
    <source>
        <dbReference type="PROSITE" id="PS51471"/>
    </source>
</evidence>
<dbReference type="PANTHER" id="PTHR16557">
    <property type="entry name" value="ALKYLATED DNA REPAIR PROTEIN ALKB-RELATED"/>
    <property type="match status" value="1"/>
</dbReference>
<dbReference type="PANTHER" id="PTHR16557:SF2">
    <property type="entry name" value="NUCLEIC ACID DIOXYGENASE ALKBH1"/>
    <property type="match status" value="1"/>
</dbReference>
<dbReference type="NCBIfam" id="NF011930">
    <property type="entry name" value="PRK15401.1"/>
    <property type="match status" value="1"/>
</dbReference>
<evidence type="ECO:0000256" key="1">
    <source>
        <dbReference type="ARBA" id="ARBA00001954"/>
    </source>
</evidence>
<sequence length="221" mass="23419">MGADLFAALDAGTRLRMGGQAWLLHGFALAAIDDLLPALKDVIRAAPFRHMTTPGGLAMSVATTSCGALGWVSDRRGYRYAPRDPASGREWPALPAPMLHMAMAAAAAAGFPDFQPDACLINRYRPGTRLSLHQDRDEHDMAEPIVSVSLGLPATFLFGGLARSDRPVRVALAHGDVVVWGGVDRLRFHGVMPVAPGVHPQLGAQRINLTFRKAGPGSGAA</sequence>